<dbReference type="GO" id="GO:0005886">
    <property type="term" value="C:plasma membrane"/>
    <property type="evidence" value="ECO:0007669"/>
    <property type="project" value="UniProtKB-SubCell"/>
</dbReference>
<dbReference type="Pfam" id="PF01180">
    <property type="entry name" value="DHO_dh"/>
    <property type="match status" value="1"/>
</dbReference>
<evidence type="ECO:0000256" key="7">
    <source>
        <dbReference type="ARBA" id="ARBA00022975"/>
    </source>
</evidence>
<dbReference type="CDD" id="cd04738">
    <property type="entry name" value="DHOD_2_like"/>
    <property type="match status" value="1"/>
</dbReference>
<feature type="binding site" evidence="11">
    <location>
        <position position="181"/>
    </location>
    <ligand>
        <name>substrate</name>
    </ligand>
</feature>
<sequence length="343" mass="37303">MYGFIKKILFGFPPESIHHTVMRGLKVVNALPFGKNVLDAFCQPKNNGLEKKLWGLTFSNPVGLAAGFDKDARYIDELAHLGFGFVEIGTVTPLPQPGNDQPRLFRLPQDQALINRMGFNNEGVRAAAKRLQKRRSNIIVGGNIGKNKLTPNEEAVSDYEKCFHALFDGVDYFVVNVSSPNTPGLRALQEKEPLKQLLHHLQTLNSQKNKPKPILLKIAPDLTNEQLDDIIEIIQETGLAGIVATNTTISREGLATPATELEKIGMGGLSGLPVKERATEVIRYIHKGSGGKIPIIAVGGIFTAADAQEKLDAGASLVQVYTGFIYEGPAIVKKICQGLSSQS</sequence>
<comment type="pathway">
    <text evidence="3 11">Pyrimidine metabolism; UMP biosynthesis via de novo pathway; orotate from (S)-dihydroorotate (quinone route): step 1/1.</text>
</comment>
<keyword evidence="14" id="KW-1185">Reference proteome</keyword>
<comment type="cofactor">
    <cofactor evidence="11">
        <name>FMN</name>
        <dbReference type="ChEBI" id="CHEBI:58210"/>
    </cofactor>
    <text evidence="11">Binds 1 FMN per subunit.</text>
</comment>
<evidence type="ECO:0000313" key="13">
    <source>
        <dbReference type="EMBL" id="RPD39244.1"/>
    </source>
</evidence>
<comment type="catalytic activity">
    <reaction evidence="10 11">
        <text>(S)-dihydroorotate + a quinone = orotate + a quinol</text>
        <dbReference type="Rhea" id="RHEA:30187"/>
        <dbReference type="ChEBI" id="CHEBI:24646"/>
        <dbReference type="ChEBI" id="CHEBI:30839"/>
        <dbReference type="ChEBI" id="CHEBI:30864"/>
        <dbReference type="ChEBI" id="CHEBI:132124"/>
        <dbReference type="EC" id="1.3.5.2"/>
    </reaction>
</comment>
<dbReference type="PROSITE" id="PS00912">
    <property type="entry name" value="DHODEHASE_2"/>
    <property type="match status" value="1"/>
</dbReference>
<dbReference type="PROSITE" id="PS00911">
    <property type="entry name" value="DHODEHASE_1"/>
    <property type="match status" value="1"/>
</dbReference>
<evidence type="ECO:0000256" key="8">
    <source>
        <dbReference type="ARBA" id="ARBA00023002"/>
    </source>
</evidence>
<dbReference type="InterPro" id="IPR005720">
    <property type="entry name" value="Dihydroorotate_DH_cat"/>
</dbReference>
<name>A0A3N4M727_9BACT</name>
<dbReference type="InterPro" id="IPR005719">
    <property type="entry name" value="Dihydroorotate_DH_2"/>
</dbReference>
<accession>A0A3N4M727</accession>
<dbReference type="InterPro" id="IPR050074">
    <property type="entry name" value="DHO_dehydrogenase"/>
</dbReference>
<dbReference type="EC" id="1.3.5.2" evidence="11"/>
<feature type="binding site" evidence="11">
    <location>
        <position position="176"/>
    </location>
    <ligand>
        <name>FMN</name>
        <dbReference type="ChEBI" id="CHEBI:58210"/>
    </ligand>
</feature>
<comment type="function">
    <text evidence="1 11">Catalyzes the conversion of dihydroorotate to orotate with quinone as electron acceptor.</text>
</comment>
<dbReference type="Gene3D" id="3.20.20.70">
    <property type="entry name" value="Aldolase class I"/>
    <property type="match status" value="1"/>
</dbReference>
<dbReference type="EMBL" id="RMBX01000012">
    <property type="protein sequence ID" value="RPD39244.1"/>
    <property type="molecule type" value="Genomic_DNA"/>
</dbReference>
<dbReference type="UniPathway" id="UPA00070">
    <property type="reaction ID" value="UER00946"/>
</dbReference>
<evidence type="ECO:0000256" key="1">
    <source>
        <dbReference type="ARBA" id="ARBA00003125"/>
    </source>
</evidence>
<dbReference type="NCBIfam" id="NF003652">
    <property type="entry name" value="PRK05286.2-5"/>
    <property type="match status" value="1"/>
</dbReference>
<keyword evidence="5 11" id="KW-0285">Flavoprotein</keyword>
<evidence type="ECO:0000256" key="3">
    <source>
        <dbReference type="ARBA" id="ARBA00005161"/>
    </source>
</evidence>
<dbReference type="GO" id="GO:0006207">
    <property type="term" value="P:'de novo' pyrimidine nucleobase biosynthetic process"/>
    <property type="evidence" value="ECO:0007669"/>
    <property type="project" value="UniProtKB-UniRule"/>
</dbReference>
<feature type="binding site" evidence="11">
    <location>
        <position position="176"/>
    </location>
    <ligand>
        <name>substrate</name>
    </ligand>
</feature>
<feature type="domain" description="Dihydroorotate dehydrogenase catalytic" evidence="12">
    <location>
        <begin position="49"/>
        <end position="341"/>
    </location>
</feature>
<evidence type="ECO:0000256" key="11">
    <source>
        <dbReference type="HAMAP-Rule" id="MF_00225"/>
    </source>
</evidence>
<gene>
    <name evidence="11" type="primary">pyrD</name>
    <name evidence="13" type="ORF">EG028_21780</name>
</gene>
<keyword evidence="6 11" id="KW-0288">FMN</keyword>
<protein>
    <recommendedName>
        <fullName evidence="11">Dihydroorotate dehydrogenase (quinone)</fullName>
        <ecNumber evidence="11">1.3.5.2</ecNumber>
    </recommendedName>
    <alternativeName>
        <fullName evidence="11">DHOdehase</fullName>
        <shortName evidence="11">DHOD</shortName>
        <shortName evidence="11">DHODase</shortName>
    </alternativeName>
    <alternativeName>
        <fullName evidence="11">Dihydroorotate oxidase</fullName>
    </alternativeName>
</protein>
<dbReference type="SUPFAM" id="SSF51395">
    <property type="entry name" value="FMN-linked oxidoreductases"/>
    <property type="match status" value="1"/>
</dbReference>
<feature type="binding site" evidence="11">
    <location>
        <begin position="321"/>
        <end position="322"/>
    </location>
    <ligand>
        <name>FMN</name>
        <dbReference type="ChEBI" id="CHEBI:58210"/>
    </ligand>
</feature>
<dbReference type="PANTHER" id="PTHR48109">
    <property type="entry name" value="DIHYDROOROTATE DEHYDROGENASE (QUINONE), MITOCHONDRIAL-RELATED"/>
    <property type="match status" value="1"/>
</dbReference>
<feature type="binding site" evidence="11">
    <location>
        <position position="217"/>
    </location>
    <ligand>
        <name>FMN</name>
        <dbReference type="ChEBI" id="CHEBI:58210"/>
    </ligand>
</feature>
<feature type="binding site" evidence="11">
    <location>
        <position position="90"/>
    </location>
    <ligand>
        <name>FMN</name>
        <dbReference type="ChEBI" id="CHEBI:58210"/>
    </ligand>
</feature>
<dbReference type="PIRSF" id="PIRSF000164">
    <property type="entry name" value="DHO_oxidase"/>
    <property type="match status" value="1"/>
</dbReference>
<feature type="binding site" evidence="11">
    <location>
        <begin position="115"/>
        <end position="119"/>
    </location>
    <ligand>
        <name>substrate</name>
    </ligand>
</feature>
<feature type="binding site" evidence="11">
    <location>
        <position position="300"/>
    </location>
    <ligand>
        <name>FMN</name>
        <dbReference type="ChEBI" id="CHEBI:58210"/>
    </ligand>
</feature>
<evidence type="ECO:0000256" key="5">
    <source>
        <dbReference type="ARBA" id="ARBA00022630"/>
    </source>
</evidence>
<dbReference type="NCBIfam" id="NF003645">
    <property type="entry name" value="PRK05286.1-2"/>
    <property type="match status" value="1"/>
</dbReference>
<evidence type="ECO:0000256" key="9">
    <source>
        <dbReference type="ARBA" id="ARBA00023136"/>
    </source>
</evidence>
<dbReference type="GO" id="GO:0005737">
    <property type="term" value="C:cytoplasm"/>
    <property type="evidence" value="ECO:0007669"/>
    <property type="project" value="InterPro"/>
</dbReference>
<evidence type="ECO:0000313" key="14">
    <source>
        <dbReference type="Proteomes" id="UP000279089"/>
    </source>
</evidence>
<evidence type="ECO:0000259" key="12">
    <source>
        <dbReference type="Pfam" id="PF01180"/>
    </source>
</evidence>
<feature type="binding site" evidence="11">
    <location>
        <begin position="66"/>
        <end position="70"/>
    </location>
    <ligand>
        <name>FMN</name>
        <dbReference type="ChEBI" id="CHEBI:58210"/>
    </ligand>
</feature>
<comment type="subcellular location">
    <subcellularLocation>
        <location evidence="11">Cell membrane</location>
        <topology evidence="11">Peripheral membrane protein</topology>
    </subcellularLocation>
    <subcellularLocation>
        <location evidence="2">Membrane</location>
    </subcellularLocation>
</comment>
<dbReference type="InterPro" id="IPR001295">
    <property type="entry name" value="Dihydroorotate_DH_CS"/>
</dbReference>
<reference evidence="14" key="1">
    <citation type="submission" date="2018-11" db="EMBL/GenBank/DDBJ databases">
        <title>Chitinophaga lutea sp.nov., isolate from arsenic contaminated soil.</title>
        <authorList>
            <person name="Zong Y."/>
        </authorList>
    </citation>
    <scope>NUCLEOTIDE SEQUENCE [LARGE SCALE GENOMIC DNA]</scope>
    <source>
        <strain evidence="14">YLT18</strain>
    </source>
</reference>
<dbReference type="PANTHER" id="PTHR48109:SF4">
    <property type="entry name" value="DIHYDROOROTATE DEHYDROGENASE (QUINONE), MITOCHONDRIAL"/>
    <property type="match status" value="1"/>
</dbReference>
<dbReference type="Proteomes" id="UP000279089">
    <property type="component" value="Unassembled WGS sequence"/>
</dbReference>
<dbReference type="AlphaFoldDB" id="A0A3N4M727"/>
<keyword evidence="11" id="KW-1003">Cell membrane</keyword>
<dbReference type="OrthoDB" id="9802377at2"/>
<evidence type="ECO:0000256" key="6">
    <source>
        <dbReference type="ARBA" id="ARBA00022643"/>
    </source>
</evidence>
<proteinExistence type="inferred from homology"/>
<feature type="binding site" evidence="11">
    <location>
        <position position="70"/>
    </location>
    <ligand>
        <name>substrate</name>
    </ligand>
</feature>
<dbReference type="InterPro" id="IPR013785">
    <property type="entry name" value="Aldolase_TIM"/>
</dbReference>
<comment type="similarity">
    <text evidence="4 11">Belongs to the dihydroorotate dehydrogenase family. Type 2 subfamily.</text>
</comment>
<evidence type="ECO:0000256" key="2">
    <source>
        <dbReference type="ARBA" id="ARBA00004370"/>
    </source>
</evidence>
<dbReference type="NCBIfam" id="NF003648">
    <property type="entry name" value="PRK05286.2-1"/>
    <property type="match status" value="1"/>
</dbReference>
<keyword evidence="8 11" id="KW-0560">Oxidoreductase</keyword>
<comment type="caution">
    <text evidence="13">The sequence shown here is derived from an EMBL/GenBank/DDBJ whole genome shotgun (WGS) entry which is preliminary data.</text>
</comment>
<feature type="active site" description="Nucleophile" evidence="11">
    <location>
        <position position="179"/>
    </location>
</feature>
<organism evidence="13 14">
    <name type="scientific">Chitinophaga barathri</name>
    <dbReference type="NCBI Taxonomy" id="1647451"/>
    <lineage>
        <taxon>Bacteria</taxon>
        <taxon>Pseudomonadati</taxon>
        <taxon>Bacteroidota</taxon>
        <taxon>Chitinophagia</taxon>
        <taxon>Chitinophagales</taxon>
        <taxon>Chitinophagaceae</taxon>
        <taxon>Chitinophaga</taxon>
    </lineage>
</organism>
<feature type="binding site" evidence="11">
    <location>
        <position position="143"/>
    </location>
    <ligand>
        <name>FMN</name>
        <dbReference type="ChEBI" id="CHEBI:58210"/>
    </ligand>
</feature>
<evidence type="ECO:0000256" key="10">
    <source>
        <dbReference type="ARBA" id="ARBA00048639"/>
    </source>
</evidence>
<dbReference type="NCBIfam" id="TIGR01036">
    <property type="entry name" value="pyrD_sub2"/>
    <property type="match status" value="1"/>
</dbReference>
<dbReference type="GO" id="GO:0044205">
    <property type="term" value="P:'de novo' UMP biosynthetic process"/>
    <property type="evidence" value="ECO:0007669"/>
    <property type="project" value="UniProtKB-UniRule"/>
</dbReference>
<feature type="binding site" evidence="11">
    <location>
        <position position="245"/>
    </location>
    <ligand>
        <name>FMN</name>
        <dbReference type="ChEBI" id="CHEBI:58210"/>
    </ligand>
</feature>
<keyword evidence="7 11" id="KW-0665">Pyrimidine biosynthesis</keyword>
<dbReference type="HAMAP" id="MF_00225">
    <property type="entry name" value="DHO_dh_type2"/>
    <property type="match status" value="1"/>
</dbReference>
<comment type="subunit">
    <text evidence="11">Monomer.</text>
</comment>
<feature type="binding site" evidence="11">
    <location>
        <position position="271"/>
    </location>
    <ligand>
        <name>FMN</name>
        <dbReference type="ChEBI" id="CHEBI:58210"/>
    </ligand>
</feature>
<keyword evidence="9 11" id="KW-0472">Membrane</keyword>
<dbReference type="GO" id="GO:0106430">
    <property type="term" value="F:dihydroorotate dehydrogenase (quinone) activity"/>
    <property type="evidence" value="ECO:0007669"/>
    <property type="project" value="UniProtKB-EC"/>
</dbReference>
<evidence type="ECO:0000256" key="4">
    <source>
        <dbReference type="ARBA" id="ARBA00005359"/>
    </source>
</evidence>
<dbReference type="InterPro" id="IPR012135">
    <property type="entry name" value="Dihydroorotate_DH_1_2"/>
</dbReference>
<feature type="binding site" evidence="11">
    <location>
        <begin position="246"/>
        <end position="247"/>
    </location>
    <ligand>
        <name>substrate</name>
    </ligand>
</feature>